<organism evidence="1 2">
    <name type="scientific">Elysia marginata</name>
    <dbReference type="NCBI Taxonomy" id="1093978"/>
    <lineage>
        <taxon>Eukaryota</taxon>
        <taxon>Metazoa</taxon>
        <taxon>Spiralia</taxon>
        <taxon>Lophotrochozoa</taxon>
        <taxon>Mollusca</taxon>
        <taxon>Gastropoda</taxon>
        <taxon>Heterobranchia</taxon>
        <taxon>Euthyneura</taxon>
        <taxon>Panpulmonata</taxon>
        <taxon>Sacoglossa</taxon>
        <taxon>Placobranchoidea</taxon>
        <taxon>Plakobranchidae</taxon>
        <taxon>Elysia</taxon>
    </lineage>
</organism>
<reference evidence="1 2" key="1">
    <citation type="journal article" date="2021" name="Elife">
        <title>Chloroplast acquisition without the gene transfer in kleptoplastic sea slugs, Plakobranchus ocellatus.</title>
        <authorList>
            <person name="Maeda T."/>
            <person name="Takahashi S."/>
            <person name="Yoshida T."/>
            <person name="Shimamura S."/>
            <person name="Takaki Y."/>
            <person name="Nagai Y."/>
            <person name="Toyoda A."/>
            <person name="Suzuki Y."/>
            <person name="Arimoto A."/>
            <person name="Ishii H."/>
            <person name="Satoh N."/>
            <person name="Nishiyama T."/>
            <person name="Hasebe M."/>
            <person name="Maruyama T."/>
            <person name="Minagawa J."/>
            <person name="Obokata J."/>
            <person name="Shigenobu S."/>
        </authorList>
    </citation>
    <scope>NUCLEOTIDE SEQUENCE [LARGE SCALE GENOMIC DNA]</scope>
</reference>
<dbReference type="Proteomes" id="UP000762676">
    <property type="component" value="Unassembled WGS sequence"/>
</dbReference>
<evidence type="ECO:0000313" key="2">
    <source>
        <dbReference type="Proteomes" id="UP000762676"/>
    </source>
</evidence>
<evidence type="ECO:0000313" key="1">
    <source>
        <dbReference type="EMBL" id="GFR71781.1"/>
    </source>
</evidence>
<dbReference type="EMBL" id="BMAT01004314">
    <property type="protein sequence ID" value="GFR71781.1"/>
    <property type="molecule type" value="Genomic_DNA"/>
</dbReference>
<protein>
    <submittedName>
        <fullName evidence="1">Uncharacterized protein</fullName>
    </submittedName>
</protein>
<accession>A0AAV4FHB8</accession>
<sequence length="85" mass="9066">MDSGTDGKLVKTSEVGTATEDPRFTELLLSTTTVFDTETTDEEILEGVDNAGNVVVDADIEASEQIKSLATKFTSLTKHTGLDTI</sequence>
<gene>
    <name evidence="1" type="ORF">ElyMa_002102000</name>
</gene>
<dbReference type="AlphaFoldDB" id="A0AAV4FHB8"/>
<keyword evidence="2" id="KW-1185">Reference proteome</keyword>
<comment type="caution">
    <text evidence="1">The sequence shown here is derived from an EMBL/GenBank/DDBJ whole genome shotgun (WGS) entry which is preliminary data.</text>
</comment>
<proteinExistence type="predicted"/>
<name>A0AAV4FHB8_9GAST</name>